<reference evidence="1 2" key="1">
    <citation type="journal article" date="2021" name="Nat. Commun.">
        <title>Genetic determinants of endophytism in the Arabidopsis root mycobiome.</title>
        <authorList>
            <person name="Mesny F."/>
            <person name="Miyauchi S."/>
            <person name="Thiergart T."/>
            <person name="Pickel B."/>
            <person name="Atanasova L."/>
            <person name="Karlsson M."/>
            <person name="Huettel B."/>
            <person name="Barry K.W."/>
            <person name="Haridas S."/>
            <person name="Chen C."/>
            <person name="Bauer D."/>
            <person name="Andreopoulos W."/>
            <person name="Pangilinan J."/>
            <person name="LaButti K."/>
            <person name="Riley R."/>
            <person name="Lipzen A."/>
            <person name="Clum A."/>
            <person name="Drula E."/>
            <person name="Henrissat B."/>
            <person name="Kohler A."/>
            <person name="Grigoriev I.V."/>
            <person name="Martin F.M."/>
            <person name="Hacquard S."/>
        </authorList>
    </citation>
    <scope>NUCLEOTIDE SEQUENCE [LARGE SCALE GENOMIC DNA]</scope>
    <source>
        <strain evidence="1 2">MPI-SDFR-AT-0079</strain>
    </source>
</reference>
<name>A0ACB7P7C4_9PEZI</name>
<proteinExistence type="predicted"/>
<gene>
    <name evidence="1" type="ORF">F5144DRAFT_629356</name>
</gene>
<accession>A0ACB7P7C4</accession>
<organism evidence="1 2">
    <name type="scientific">Chaetomium tenue</name>
    <dbReference type="NCBI Taxonomy" id="1854479"/>
    <lineage>
        <taxon>Eukaryota</taxon>
        <taxon>Fungi</taxon>
        <taxon>Dikarya</taxon>
        <taxon>Ascomycota</taxon>
        <taxon>Pezizomycotina</taxon>
        <taxon>Sordariomycetes</taxon>
        <taxon>Sordariomycetidae</taxon>
        <taxon>Sordariales</taxon>
        <taxon>Chaetomiaceae</taxon>
        <taxon>Chaetomium</taxon>
    </lineage>
</organism>
<evidence type="ECO:0000313" key="2">
    <source>
        <dbReference type="Proteomes" id="UP000724584"/>
    </source>
</evidence>
<dbReference type="EMBL" id="JAGIZQ010000004">
    <property type="protein sequence ID" value="KAH6631323.1"/>
    <property type="molecule type" value="Genomic_DNA"/>
</dbReference>
<sequence length="383" mass="42245">MSPANSHYALLIWLIALFSLVDPSFLPLRVPSNYSGEAQKLADPEYGPIPGQSDLYSSYWGTERPFPSNIRDPIFPTEDGPPGEDDFVWQNLLAAEWIIFDFYQQGIERFTDEDFKKIGMPDNTRHRLLEIRNNEAGHLRIFQNQISPTSIKPGPCEYMFPLTDPLSYLTFMTVIEISSMAFLTGLVQMAENEWNQGLIAGISQTEARHEAWVLIDIWKMNPFAGPADTVFPYANQILYSTHGLVVPGSCPPENPEYPYPLQRLPALFATPDTKSLAPGATITLAFTEADNQPVFDPDTQYYAVFTHCVNNISVPIDTKGFPERPITVTIPAAFETKGVIVALIADQPGAPVMESVVAGPAVILEQPVELGPALVRGAGGTAN</sequence>
<dbReference type="Proteomes" id="UP000724584">
    <property type="component" value="Unassembled WGS sequence"/>
</dbReference>
<protein>
    <submittedName>
        <fullName evidence="1">Ferritin-like domain-containing protein</fullName>
    </submittedName>
</protein>
<keyword evidence="2" id="KW-1185">Reference proteome</keyword>
<comment type="caution">
    <text evidence="1">The sequence shown here is derived from an EMBL/GenBank/DDBJ whole genome shotgun (WGS) entry which is preliminary data.</text>
</comment>
<evidence type="ECO:0000313" key="1">
    <source>
        <dbReference type="EMBL" id="KAH6631323.1"/>
    </source>
</evidence>